<dbReference type="CDD" id="cd06578">
    <property type="entry name" value="HemD"/>
    <property type="match status" value="1"/>
</dbReference>
<dbReference type="NCBIfam" id="NF004584">
    <property type="entry name" value="PRK05928.2-1"/>
    <property type="match status" value="1"/>
</dbReference>
<evidence type="ECO:0000259" key="1">
    <source>
        <dbReference type="Pfam" id="PF02602"/>
    </source>
</evidence>
<comment type="caution">
    <text evidence="2">The sequence shown here is derived from an EMBL/GenBank/DDBJ whole genome shotgun (WGS) entry which is preliminary data.</text>
</comment>
<protein>
    <submittedName>
        <fullName evidence="2">Uroporphyrinogen-III synthase</fullName>
        <ecNumber evidence="2">4.2.1.75</ecNumber>
    </submittedName>
</protein>
<dbReference type="GO" id="GO:0004852">
    <property type="term" value="F:uroporphyrinogen-III synthase activity"/>
    <property type="evidence" value="ECO:0007669"/>
    <property type="project" value="UniProtKB-EC"/>
</dbReference>
<keyword evidence="2" id="KW-0456">Lyase</keyword>
<dbReference type="InterPro" id="IPR003754">
    <property type="entry name" value="4pyrrol_synth_uPrphyn_synth"/>
</dbReference>
<evidence type="ECO:0000313" key="3">
    <source>
        <dbReference type="Proteomes" id="UP001595715"/>
    </source>
</evidence>
<dbReference type="InterPro" id="IPR039793">
    <property type="entry name" value="UROS/Hem4"/>
</dbReference>
<dbReference type="SUPFAM" id="SSF69618">
    <property type="entry name" value="HemD-like"/>
    <property type="match status" value="1"/>
</dbReference>
<proteinExistence type="predicted"/>
<dbReference type="Gene3D" id="3.40.50.10090">
    <property type="match status" value="2"/>
</dbReference>
<dbReference type="EMBL" id="JBHSAM010000017">
    <property type="protein sequence ID" value="MFC4099319.1"/>
    <property type="molecule type" value="Genomic_DNA"/>
</dbReference>
<dbReference type="Pfam" id="PF02602">
    <property type="entry name" value="HEM4"/>
    <property type="match status" value="1"/>
</dbReference>
<organism evidence="2 3">
    <name type="scientific">Paenibacillus xanthanilyticus</name>
    <dbReference type="NCBI Taxonomy" id="1783531"/>
    <lineage>
        <taxon>Bacteria</taxon>
        <taxon>Bacillati</taxon>
        <taxon>Bacillota</taxon>
        <taxon>Bacilli</taxon>
        <taxon>Bacillales</taxon>
        <taxon>Paenibacillaceae</taxon>
        <taxon>Paenibacillus</taxon>
    </lineage>
</organism>
<dbReference type="PANTHER" id="PTHR40082:SF1">
    <property type="entry name" value="BLR5956 PROTEIN"/>
    <property type="match status" value="1"/>
</dbReference>
<dbReference type="InterPro" id="IPR036108">
    <property type="entry name" value="4pyrrol_syn_uPrphyn_synt_sf"/>
</dbReference>
<evidence type="ECO:0000313" key="2">
    <source>
        <dbReference type="EMBL" id="MFC4099319.1"/>
    </source>
</evidence>
<keyword evidence="3" id="KW-1185">Reference proteome</keyword>
<dbReference type="Proteomes" id="UP001595715">
    <property type="component" value="Unassembled WGS sequence"/>
</dbReference>
<sequence length="273" mass="30189">MVTLNGKKIVIAGSQKIDEMSDLIRKQGGIPVVRPLQGLTYADEATVDEDLRRLIATGADWLVFTTGIGFAYFRERAEALGLLADFTTLLRGARVASRGYRTFAFLKNLGVQPEIIADDGSLRSVASKLEQIDLNGKRVWIQLHGQSHSELADFVRKRGVAELTLSLPYHYQPPEPEVLAEAVREIRAGEVDAVCFTTRAQIAYLFDYVKELGAKEEIIRQFDENVLAVAVGKVTATGLEEEGVRRVIVPDVERAGGMLVEIARYFDKHNVSG</sequence>
<feature type="domain" description="Tetrapyrrole biosynthesis uroporphyrinogen III synthase" evidence="1">
    <location>
        <begin position="18"/>
        <end position="259"/>
    </location>
</feature>
<dbReference type="PANTHER" id="PTHR40082">
    <property type="entry name" value="BLR5956 PROTEIN"/>
    <property type="match status" value="1"/>
</dbReference>
<name>A0ABV8K1L3_9BACL</name>
<accession>A0ABV8K1L3</accession>
<dbReference type="RefSeq" id="WP_377718014.1">
    <property type="nucleotide sequence ID" value="NZ_JBHSAM010000017.1"/>
</dbReference>
<reference evidence="3" key="1">
    <citation type="journal article" date="2019" name="Int. J. Syst. Evol. Microbiol.">
        <title>The Global Catalogue of Microorganisms (GCM) 10K type strain sequencing project: providing services to taxonomists for standard genome sequencing and annotation.</title>
        <authorList>
            <consortium name="The Broad Institute Genomics Platform"/>
            <consortium name="The Broad Institute Genome Sequencing Center for Infectious Disease"/>
            <person name="Wu L."/>
            <person name="Ma J."/>
        </authorList>
    </citation>
    <scope>NUCLEOTIDE SEQUENCE [LARGE SCALE GENOMIC DNA]</scope>
    <source>
        <strain evidence="3">IBRC-M 10987</strain>
    </source>
</reference>
<dbReference type="EC" id="4.2.1.75" evidence="2"/>
<gene>
    <name evidence="2" type="ORF">ACFOZ8_06560</name>
</gene>